<dbReference type="GO" id="GO:0005762">
    <property type="term" value="C:mitochondrial large ribosomal subunit"/>
    <property type="evidence" value="ECO:0007669"/>
    <property type="project" value="TreeGrafter"/>
</dbReference>
<keyword evidence="7" id="KW-1185">Reference proteome</keyword>
<evidence type="ECO:0000313" key="7">
    <source>
        <dbReference type="Proteomes" id="UP000054144"/>
    </source>
</evidence>
<keyword evidence="2 4" id="KW-0689">Ribosomal protein</keyword>
<dbReference type="PROSITE" id="PS01167">
    <property type="entry name" value="RIBOSOMAL_L17"/>
    <property type="match status" value="1"/>
</dbReference>
<dbReference type="GO" id="GO:0006412">
    <property type="term" value="P:translation"/>
    <property type="evidence" value="ECO:0007669"/>
    <property type="project" value="InterPro"/>
</dbReference>
<dbReference type="Proteomes" id="UP000054144">
    <property type="component" value="Unassembled WGS sequence"/>
</dbReference>
<feature type="region of interest" description="Disordered" evidence="5">
    <location>
        <begin position="232"/>
        <end position="254"/>
    </location>
</feature>
<proteinExistence type="inferred from homology"/>
<dbReference type="PANTHER" id="PTHR14413">
    <property type="entry name" value="RIBOSOMAL PROTEIN L17"/>
    <property type="match status" value="1"/>
</dbReference>
<sequence length="293" mass="33733">MKHRMAFRKFSRTTSHRNLMLRNLVTSLFEYEQIKTTLPKAKDTARLAEKMITQGKKNNTSAYECARRFLLKPIALERLFDMYGPRYKKRPGGYTRVLKLGRRKGDNAPMAVLELVDNPRDLRWDMTARAIGREVVAERLQSNSAQKIVNSAFSGLKPTETLRQLLKTEQEIQPDQSGGGRLRPITRWNLQKVLKFRTKNAAVEMEKKVQSHIDHLMATPVVAQELYETRSDVEDAAHRRTPRPRPRPAGYALPGETKSVRDLIKGGLGHSRRPRRKMLLDEETVFKQDSSRA</sequence>
<dbReference type="InterPro" id="IPR036373">
    <property type="entry name" value="Ribosomal_bL17_sf"/>
</dbReference>
<dbReference type="OrthoDB" id="275000at2759"/>
<organism evidence="6 7">
    <name type="scientific">Fistulina hepatica ATCC 64428</name>
    <dbReference type="NCBI Taxonomy" id="1128425"/>
    <lineage>
        <taxon>Eukaryota</taxon>
        <taxon>Fungi</taxon>
        <taxon>Dikarya</taxon>
        <taxon>Basidiomycota</taxon>
        <taxon>Agaricomycotina</taxon>
        <taxon>Agaricomycetes</taxon>
        <taxon>Agaricomycetidae</taxon>
        <taxon>Agaricales</taxon>
        <taxon>Fistulinaceae</taxon>
        <taxon>Fistulina</taxon>
    </lineage>
</organism>
<evidence type="ECO:0000256" key="1">
    <source>
        <dbReference type="ARBA" id="ARBA00008777"/>
    </source>
</evidence>
<dbReference type="HAMAP" id="MF_01368">
    <property type="entry name" value="Ribosomal_bL17"/>
    <property type="match status" value="1"/>
</dbReference>
<evidence type="ECO:0000313" key="6">
    <source>
        <dbReference type="EMBL" id="KIY47034.1"/>
    </source>
</evidence>
<reference evidence="6 7" key="1">
    <citation type="journal article" date="2015" name="Fungal Genet. Biol.">
        <title>Evolution of novel wood decay mechanisms in Agaricales revealed by the genome sequences of Fistulina hepatica and Cylindrobasidium torrendii.</title>
        <authorList>
            <person name="Floudas D."/>
            <person name="Held B.W."/>
            <person name="Riley R."/>
            <person name="Nagy L.G."/>
            <person name="Koehler G."/>
            <person name="Ransdell A.S."/>
            <person name="Younus H."/>
            <person name="Chow J."/>
            <person name="Chiniquy J."/>
            <person name="Lipzen A."/>
            <person name="Tritt A."/>
            <person name="Sun H."/>
            <person name="Haridas S."/>
            <person name="LaButti K."/>
            <person name="Ohm R.A."/>
            <person name="Kues U."/>
            <person name="Blanchette R.A."/>
            <person name="Grigoriev I.V."/>
            <person name="Minto R.E."/>
            <person name="Hibbett D.S."/>
        </authorList>
    </citation>
    <scope>NUCLEOTIDE SEQUENCE [LARGE SCALE GENOMIC DNA]</scope>
    <source>
        <strain evidence="6 7">ATCC 64428</strain>
    </source>
</reference>
<dbReference type="InterPro" id="IPR047859">
    <property type="entry name" value="Ribosomal_bL17_CS"/>
</dbReference>
<dbReference type="Pfam" id="PF01196">
    <property type="entry name" value="Ribosomal_L17"/>
    <property type="match status" value="1"/>
</dbReference>
<dbReference type="AlphaFoldDB" id="A0A0D7A9G0"/>
<evidence type="ECO:0000256" key="3">
    <source>
        <dbReference type="ARBA" id="ARBA00023274"/>
    </source>
</evidence>
<evidence type="ECO:0000256" key="4">
    <source>
        <dbReference type="RuleBase" id="RU000660"/>
    </source>
</evidence>
<accession>A0A0D7A9G0</accession>
<keyword evidence="3 4" id="KW-0687">Ribonucleoprotein</keyword>
<dbReference type="InterPro" id="IPR000456">
    <property type="entry name" value="Ribosomal_bL17"/>
</dbReference>
<name>A0A0D7A9G0_9AGAR</name>
<dbReference type="SUPFAM" id="SSF64263">
    <property type="entry name" value="Prokaryotic ribosomal protein L17"/>
    <property type="match status" value="1"/>
</dbReference>
<dbReference type="PANTHER" id="PTHR14413:SF16">
    <property type="entry name" value="LARGE RIBOSOMAL SUBUNIT PROTEIN BL17M"/>
    <property type="match status" value="1"/>
</dbReference>
<evidence type="ECO:0000256" key="2">
    <source>
        <dbReference type="ARBA" id="ARBA00022980"/>
    </source>
</evidence>
<protein>
    <submittedName>
        <fullName evidence="6">Mitochondrial ribosomal protein L17</fullName>
    </submittedName>
</protein>
<comment type="similarity">
    <text evidence="1 4">Belongs to the bacterial ribosomal protein bL17 family.</text>
</comment>
<dbReference type="Gene3D" id="3.90.1030.10">
    <property type="entry name" value="Ribosomal protein L17"/>
    <property type="match status" value="1"/>
</dbReference>
<evidence type="ECO:0000256" key="5">
    <source>
        <dbReference type="SAM" id="MobiDB-lite"/>
    </source>
</evidence>
<dbReference type="EMBL" id="KN882016">
    <property type="protein sequence ID" value="KIY47034.1"/>
    <property type="molecule type" value="Genomic_DNA"/>
</dbReference>
<dbReference type="NCBIfam" id="TIGR00059">
    <property type="entry name" value="L17"/>
    <property type="match status" value="1"/>
</dbReference>
<dbReference type="GO" id="GO:0003735">
    <property type="term" value="F:structural constituent of ribosome"/>
    <property type="evidence" value="ECO:0007669"/>
    <property type="project" value="InterPro"/>
</dbReference>
<gene>
    <name evidence="6" type="ORF">FISHEDRAFT_46103</name>
</gene>